<comment type="subunit">
    <text evidence="9">Component of the Sec protein translocase complex. Heterotrimer consisting of SecY, SecE and SecG subunits. The heterotrimers can form oligomers, although 1 heterotrimer is thought to be able to translocate proteins. Interacts with the ribosome. Interacts with SecDF, and other proteins may be involved. Interacts with SecA.</text>
</comment>
<dbReference type="InterPro" id="IPR001901">
    <property type="entry name" value="Translocase_SecE/Sec61-g"/>
</dbReference>
<evidence type="ECO:0000313" key="11">
    <source>
        <dbReference type="Proteomes" id="UP001321786"/>
    </source>
</evidence>
<reference evidence="10 11" key="1">
    <citation type="submission" date="2023-08" db="EMBL/GenBank/DDBJ databases">
        <title>Helicovermis profunda gen. nov., sp. nov., a novel mesophilic, fermentative bacterium within the Bacillota from a deep-sea hydrothermal vent chimney.</title>
        <authorList>
            <person name="Miyazaki U."/>
            <person name="Mizutani D."/>
            <person name="Hashimoto Y."/>
            <person name="Tame A."/>
            <person name="Sawayama S."/>
            <person name="Miyazaki J."/>
            <person name="Takai K."/>
            <person name="Nakagawa S."/>
        </authorList>
    </citation>
    <scope>NUCLEOTIDE SEQUENCE [LARGE SCALE GENOMIC DNA]</scope>
    <source>
        <strain evidence="10 11">S502</strain>
    </source>
</reference>
<keyword evidence="8 9" id="KW-0472">Membrane</keyword>
<dbReference type="PANTHER" id="PTHR33910:SF1">
    <property type="entry name" value="PROTEIN TRANSLOCASE SUBUNIT SECE"/>
    <property type="match status" value="1"/>
</dbReference>
<dbReference type="HAMAP" id="MF_00422">
    <property type="entry name" value="SecE"/>
    <property type="match status" value="1"/>
</dbReference>
<accession>A0AAU9EBE4</accession>
<dbReference type="KEGG" id="hprf:HLPR_24730"/>
<protein>
    <recommendedName>
        <fullName evidence="9">Protein translocase subunit SecE</fullName>
    </recommendedName>
</protein>
<dbReference type="GO" id="GO:0005886">
    <property type="term" value="C:plasma membrane"/>
    <property type="evidence" value="ECO:0007669"/>
    <property type="project" value="UniProtKB-SubCell"/>
</dbReference>
<sequence length="67" mass="7428">MATQSNAVKKEGGKFFKGIKSELKKVNWPNRKEVINNTVVVLTVCVLTSVAIGVLDLAFKTILKMFM</sequence>
<keyword evidence="6 9" id="KW-1133">Transmembrane helix</keyword>
<evidence type="ECO:0000256" key="2">
    <source>
        <dbReference type="ARBA" id="ARBA00022448"/>
    </source>
</evidence>
<evidence type="ECO:0000256" key="6">
    <source>
        <dbReference type="ARBA" id="ARBA00022989"/>
    </source>
</evidence>
<keyword evidence="7 9" id="KW-0811">Translocation</keyword>
<dbReference type="GO" id="GO:0009306">
    <property type="term" value="P:protein secretion"/>
    <property type="evidence" value="ECO:0007669"/>
    <property type="project" value="UniProtKB-UniRule"/>
</dbReference>
<keyword evidence="5 9" id="KW-0653">Protein transport</keyword>
<dbReference type="PANTHER" id="PTHR33910">
    <property type="entry name" value="PROTEIN TRANSLOCASE SUBUNIT SECE"/>
    <property type="match status" value="1"/>
</dbReference>
<keyword evidence="4 9" id="KW-0812">Transmembrane</keyword>
<dbReference type="GO" id="GO:0008320">
    <property type="term" value="F:protein transmembrane transporter activity"/>
    <property type="evidence" value="ECO:0007669"/>
    <property type="project" value="UniProtKB-UniRule"/>
</dbReference>
<feature type="transmembrane region" description="Helical" evidence="9">
    <location>
        <begin position="39"/>
        <end position="59"/>
    </location>
</feature>
<proteinExistence type="inferred from homology"/>
<organism evidence="10 11">
    <name type="scientific">Helicovermis profundi</name>
    <dbReference type="NCBI Taxonomy" id="3065157"/>
    <lineage>
        <taxon>Bacteria</taxon>
        <taxon>Bacillati</taxon>
        <taxon>Bacillota</taxon>
        <taxon>Clostridia</taxon>
        <taxon>Helicovermis</taxon>
    </lineage>
</organism>
<evidence type="ECO:0000256" key="5">
    <source>
        <dbReference type="ARBA" id="ARBA00022927"/>
    </source>
</evidence>
<dbReference type="AlphaFoldDB" id="A0AAU9EBE4"/>
<evidence type="ECO:0000256" key="8">
    <source>
        <dbReference type="ARBA" id="ARBA00023136"/>
    </source>
</evidence>
<evidence type="ECO:0000313" key="10">
    <source>
        <dbReference type="EMBL" id="BEP30142.1"/>
    </source>
</evidence>
<evidence type="ECO:0000256" key="4">
    <source>
        <dbReference type="ARBA" id="ARBA00022692"/>
    </source>
</evidence>
<dbReference type="GO" id="GO:0006605">
    <property type="term" value="P:protein targeting"/>
    <property type="evidence" value="ECO:0007669"/>
    <property type="project" value="UniProtKB-UniRule"/>
</dbReference>
<dbReference type="InterPro" id="IPR038379">
    <property type="entry name" value="SecE_sf"/>
</dbReference>
<dbReference type="EMBL" id="AP028654">
    <property type="protein sequence ID" value="BEP30142.1"/>
    <property type="molecule type" value="Genomic_DNA"/>
</dbReference>
<comment type="subcellular location">
    <subcellularLocation>
        <location evidence="9">Cell membrane</location>
        <topology evidence="9">Single-pass membrane protein</topology>
    </subcellularLocation>
    <subcellularLocation>
        <location evidence="1">Membrane</location>
    </subcellularLocation>
</comment>
<dbReference type="GO" id="GO:0043952">
    <property type="term" value="P:protein transport by the Sec complex"/>
    <property type="evidence" value="ECO:0007669"/>
    <property type="project" value="UniProtKB-UniRule"/>
</dbReference>
<evidence type="ECO:0000256" key="3">
    <source>
        <dbReference type="ARBA" id="ARBA00022475"/>
    </source>
</evidence>
<comment type="function">
    <text evidence="9">Essential subunit of the Sec protein translocation channel SecYEG. Clamps together the 2 halves of SecY. May contact the channel plug during translocation.</text>
</comment>
<dbReference type="NCBIfam" id="TIGR00964">
    <property type="entry name" value="secE_bact"/>
    <property type="match status" value="1"/>
</dbReference>
<evidence type="ECO:0000256" key="7">
    <source>
        <dbReference type="ARBA" id="ARBA00023010"/>
    </source>
</evidence>
<dbReference type="Proteomes" id="UP001321786">
    <property type="component" value="Chromosome"/>
</dbReference>
<dbReference type="Pfam" id="PF00584">
    <property type="entry name" value="SecE"/>
    <property type="match status" value="1"/>
</dbReference>
<keyword evidence="2 9" id="KW-0813">Transport</keyword>
<evidence type="ECO:0000256" key="1">
    <source>
        <dbReference type="ARBA" id="ARBA00004370"/>
    </source>
</evidence>
<dbReference type="GO" id="GO:0065002">
    <property type="term" value="P:intracellular protein transmembrane transport"/>
    <property type="evidence" value="ECO:0007669"/>
    <property type="project" value="UniProtKB-UniRule"/>
</dbReference>
<dbReference type="PROSITE" id="PS01067">
    <property type="entry name" value="SECE_SEC61G"/>
    <property type="match status" value="1"/>
</dbReference>
<dbReference type="Gene3D" id="1.20.5.1030">
    <property type="entry name" value="Preprotein translocase secy subunit"/>
    <property type="match status" value="1"/>
</dbReference>
<keyword evidence="11" id="KW-1185">Reference proteome</keyword>
<evidence type="ECO:0000256" key="9">
    <source>
        <dbReference type="HAMAP-Rule" id="MF_00422"/>
    </source>
</evidence>
<comment type="similarity">
    <text evidence="9">Belongs to the SecE/SEC61-gamma family.</text>
</comment>
<name>A0AAU9EBE4_9FIRM</name>
<keyword evidence="3 9" id="KW-1003">Cell membrane</keyword>
<dbReference type="InterPro" id="IPR005807">
    <property type="entry name" value="SecE_bac"/>
</dbReference>
<dbReference type="RefSeq" id="WP_338535741.1">
    <property type="nucleotide sequence ID" value="NZ_AP028654.1"/>
</dbReference>
<gene>
    <name evidence="9" type="primary">secE</name>
    <name evidence="10" type="ORF">HLPR_24730</name>
</gene>